<keyword evidence="6 11" id="KW-0812">Transmembrane</keyword>
<dbReference type="Pfam" id="PF12019">
    <property type="entry name" value="GspH"/>
    <property type="match status" value="1"/>
</dbReference>
<keyword evidence="3" id="KW-1003">Cell membrane</keyword>
<evidence type="ECO:0000256" key="1">
    <source>
        <dbReference type="ARBA" id="ARBA00004377"/>
    </source>
</evidence>
<dbReference type="NCBIfam" id="TIGR02532">
    <property type="entry name" value="IV_pilin_GFxxxE"/>
    <property type="match status" value="1"/>
</dbReference>
<keyword evidence="7 11" id="KW-1133">Transmembrane helix</keyword>
<comment type="similarity">
    <text evidence="9">Belongs to the GSP H family.</text>
</comment>
<evidence type="ECO:0000256" key="8">
    <source>
        <dbReference type="ARBA" id="ARBA00023136"/>
    </source>
</evidence>
<evidence type="ECO:0000256" key="4">
    <source>
        <dbReference type="ARBA" id="ARBA00022481"/>
    </source>
</evidence>
<accession>A0AA37W1R9</accession>
<feature type="domain" description="General secretion pathway GspH" evidence="12">
    <location>
        <begin position="46"/>
        <end position="153"/>
    </location>
</feature>
<keyword evidence="14" id="KW-1185">Reference proteome</keyword>
<protein>
    <recommendedName>
        <fullName evidence="2">Type II secretion system protein H</fullName>
    </recommendedName>
    <alternativeName>
        <fullName evidence="10">General secretion pathway protein H</fullName>
    </alternativeName>
</protein>
<dbReference type="SUPFAM" id="SSF54523">
    <property type="entry name" value="Pili subunits"/>
    <property type="match status" value="1"/>
</dbReference>
<feature type="transmembrane region" description="Helical" evidence="11">
    <location>
        <begin position="6"/>
        <end position="25"/>
    </location>
</feature>
<evidence type="ECO:0000256" key="6">
    <source>
        <dbReference type="ARBA" id="ARBA00022692"/>
    </source>
</evidence>
<dbReference type="GO" id="GO:0005886">
    <property type="term" value="C:plasma membrane"/>
    <property type="evidence" value="ECO:0007669"/>
    <property type="project" value="UniProtKB-SubCell"/>
</dbReference>
<gene>
    <name evidence="13" type="primary">fimT</name>
    <name evidence="13" type="ORF">GCM10007895_24450</name>
</gene>
<reference evidence="13" key="1">
    <citation type="journal article" date="2014" name="Int. J. Syst. Evol. Microbiol.">
        <title>Complete genome sequence of Corynebacterium casei LMG S-19264T (=DSM 44701T), isolated from a smear-ripened cheese.</title>
        <authorList>
            <consortium name="US DOE Joint Genome Institute (JGI-PGF)"/>
            <person name="Walter F."/>
            <person name="Albersmeier A."/>
            <person name="Kalinowski J."/>
            <person name="Ruckert C."/>
        </authorList>
    </citation>
    <scope>NUCLEOTIDE SEQUENCE</scope>
    <source>
        <strain evidence="13">NBRC 101628</strain>
    </source>
</reference>
<dbReference type="GO" id="GO:0015627">
    <property type="term" value="C:type II protein secretion system complex"/>
    <property type="evidence" value="ECO:0007669"/>
    <property type="project" value="InterPro"/>
</dbReference>
<reference evidence="13" key="2">
    <citation type="submission" date="2023-01" db="EMBL/GenBank/DDBJ databases">
        <title>Draft genome sequence of Paraferrimonas sedimenticola strain NBRC 101628.</title>
        <authorList>
            <person name="Sun Q."/>
            <person name="Mori K."/>
        </authorList>
    </citation>
    <scope>NUCLEOTIDE SEQUENCE</scope>
    <source>
        <strain evidence="13">NBRC 101628</strain>
    </source>
</reference>
<comment type="subcellular location">
    <subcellularLocation>
        <location evidence="1">Cell inner membrane</location>
        <topology evidence="1">Single-pass membrane protein</topology>
    </subcellularLocation>
</comment>
<evidence type="ECO:0000256" key="11">
    <source>
        <dbReference type="SAM" id="Phobius"/>
    </source>
</evidence>
<evidence type="ECO:0000256" key="7">
    <source>
        <dbReference type="ARBA" id="ARBA00022989"/>
    </source>
</evidence>
<dbReference type="InterPro" id="IPR012902">
    <property type="entry name" value="N_methyl_site"/>
</dbReference>
<dbReference type="GO" id="GO:0015628">
    <property type="term" value="P:protein secretion by the type II secretion system"/>
    <property type="evidence" value="ECO:0007669"/>
    <property type="project" value="InterPro"/>
</dbReference>
<evidence type="ECO:0000259" key="12">
    <source>
        <dbReference type="Pfam" id="PF12019"/>
    </source>
</evidence>
<evidence type="ECO:0000256" key="2">
    <source>
        <dbReference type="ARBA" id="ARBA00021549"/>
    </source>
</evidence>
<dbReference type="AlphaFoldDB" id="A0AA37W1R9"/>
<dbReference type="Gene3D" id="3.55.40.10">
    <property type="entry name" value="minor pseudopilin epsh domain"/>
    <property type="match status" value="1"/>
</dbReference>
<evidence type="ECO:0000256" key="10">
    <source>
        <dbReference type="ARBA" id="ARBA00030775"/>
    </source>
</evidence>
<dbReference type="Proteomes" id="UP001161422">
    <property type="component" value="Unassembled WGS sequence"/>
</dbReference>
<dbReference type="EMBL" id="BSNC01000006">
    <property type="protein sequence ID" value="GLP97138.1"/>
    <property type="molecule type" value="Genomic_DNA"/>
</dbReference>
<keyword evidence="8 11" id="KW-0472">Membrane</keyword>
<sequence>MHNGFTLIEMLVTIIIAAIVLAIGLPAMSQWQYHYCAHSSQLTHHRALNFARLQARLYGATITVCPLVDKRCHSDWNKGYSVFADSQPFGELNDGDEVLQQVKSHHKEDKLDYNRKWIKFDHNGLAYGSNGTLNLCPGGKAEYSRQVVVANTGRSKLAEVAGRSCD</sequence>
<evidence type="ECO:0000313" key="14">
    <source>
        <dbReference type="Proteomes" id="UP001161422"/>
    </source>
</evidence>
<evidence type="ECO:0000256" key="3">
    <source>
        <dbReference type="ARBA" id="ARBA00022475"/>
    </source>
</evidence>
<dbReference type="RefSeq" id="WP_095504994.1">
    <property type="nucleotide sequence ID" value="NZ_BSNC01000006.1"/>
</dbReference>
<keyword evidence="5" id="KW-0997">Cell inner membrane</keyword>
<comment type="caution">
    <text evidence="13">The sequence shown here is derived from an EMBL/GenBank/DDBJ whole genome shotgun (WGS) entry which is preliminary data.</text>
</comment>
<evidence type="ECO:0000256" key="9">
    <source>
        <dbReference type="ARBA" id="ARBA00025772"/>
    </source>
</evidence>
<proteinExistence type="inferred from homology"/>
<keyword evidence="4" id="KW-0488">Methylation</keyword>
<name>A0AA37W1R9_9GAMM</name>
<dbReference type="Pfam" id="PF07963">
    <property type="entry name" value="N_methyl"/>
    <property type="match status" value="1"/>
</dbReference>
<dbReference type="InterPro" id="IPR045584">
    <property type="entry name" value="Pilin-like"/>
</dbReference>
<organism evidence="13 14">
    <name type="scientific">Paraferrimonas sedimenticola</name>
    <dbReference type="NCBI Taxonomy" id="375674"/>
    <lineage>
        <taxon>Bacteria</taxon>
        <taxon>Pseudomonadati</taxon>
        <taxon>Pseudomonadota</taxon>
        <taxon>Gammaproteobacteria</taxon>
        <taxon>Alteromonadales</taxon>
        <taxon>Ferrimonadaceae</taxon>
        <taxon>Paraferrimonas</taxon>
    </lineage>
</organism>
<evidence type="ECO:0000256" key="5">
    <source>
        <dbReference type="ARBA" id="ARBA00022519"/>
    </source>
</evidence>
<evidence type="ECO:0000313" key="13">
    <source>
        <dbReference type="EMBL" id="GLP97138.1"/>
    </source>
</evidence>
<dbReference type="InterPro" id="IPR022346">
    <property type="entry name" value="T2SS_GspH"/>
</dbReference>